<proteinExistence type="predicted"/>
<dbReference type="Proteomes" id="UP000828941">
    <property type="component" value="Chromosome 14"/>
</dbReference>
<comment type="caution">
    <text evidence="1">The sequence shown here is derived from an EMBL/GenBank/DDBJ whole genome shotgun (WGS) entry which is preliminary data.</text>
</comment>
<sequence>MDGISNNESSLTFTEIQSTGAVDVDDQYSEVTNYHVAESNTSKKGRRETEDRLNILPKRVILLILSFLDTKMAVLTCFFVLSKQWRYLWRELPTLRFDSASFKQYSSFKRFVLGLLSGRDTSKDLCKFSLTNSKNDICYGNGNDDDDFLLQLFVNLVAYGKGLRNLTFCARVDSSTLWSVYPVLFTWKSLTTLRLDHVVFPKNMTFDCPSLKGLFLVGCTLERDDREDHHHYDLFRGCPELETLWIYNCQFWRDVKSFVISAPKLENFTVVHVYDGHSFDRDFNLTITSANLKSFTYEGRTFYDISFTCPDSIEDLSVGVGTERFTYGMRDLMNMFKIFQQLSKAKVVTLTHDIINVSYPRVPGFPRLPSPFTELRFLKIRTTTGPPPHIEDYLISRSPNAEVTMIHDEVKQIDP</sequence>
<organism evidence="1 2">
    <name type="scientific">Bauhinia variegata</name>
    <name type="common">Purple orchid tree</name>
    <name type="synonym">Phanera variegata</name>
    <dbReference type="NCBI Taxonomy" id="167791"/>
    <lineage>
        <taxon>Eukaryota</taxon>
        <taxon>Viridiplantae</taxon>
        <taxon>Streptophyta</taxon>
        <taxon>Embryophyta</taxon>
        <taxon>Tracheophyta</taxon>
        <taxon>Spermatophyta</taxon>
        <taxon>Magnoliopsida</taxon>
        <taxon>eudicotyledons</taxon>
        <taxon>Gunneridae</taxon>
        <taxon>Pentapetalae</taxon>
        <taxon>rosids</taxon>
        <taxon>fabids</taxon>
        <taxon>Fabales</taxon>
        <taxon>Fabaceae</taxon>
        <taxon>Cercidoideae</taxon>
        <taxon>Cercideae</taxon>
        <taxon>Bauhiniinae</taxon>
        <taxon>Bauhinia</taxon>
    </lineage>
</organism>
<dbReference type="EMBL" id="CM039439">
    <property type="protein sequence ID" value="KAI4296211.1"/>
    <property type="molecule type" value="Genomic_DNA"/>
</dbReference>
<evidence type="ECO:0000313" key="2">
    <source>
        <dbReference type="Proteomes" id="UP000828941"/>
    </source>
</evidence>
<evidence type="ECO:0000313" key="1">
    <source>
        <dbReference type="EMBL" id="KAI4296211.1"/>
    </source>
</evidence>
<protein>
    <submittedName>
        <fullName evidence="1">Uncharacterized protein</fullName>
    </submittedName>
</protein>
<accession>A0ACB9KGA6</accession>
<keyword evidence="2" id="KW-1185">Reference proteome</keyword>
<name>A0ACB9KGA6_BAUVA</name>
<reference evidence="1 2" key="1">
    <citation type="journal article" date="2022" name="DNA Res.">
        <title>Chromosomal-level genome assembly of the orchid tree Bauhinia variegata (Leguminosae; Cercidoideae) supports the allotetraploid origin hypothesis of Bauhinia.</title>
        <authorList>
            <person name="Zhong Y."/>
            <person name="Chen Y."/>
            <person name="Zheng D."/>
            <person name="Pang J."/>
            <person name="Liu Y."/>
            <person name="Luo S."/>
            <person name="Meng S."/>
            <person name="Qian L."/>
            <person name="Wei D."/>
            <person name="Dai S."/>
            <person name="Zhou R."/>
        </authorList>
    </citation>
    <scope>NUCLEOTIDE SEQUENCE [LARGE SCALE GENOMIC DNA]</scope>
    <source>
        <strain evidence="1">BV-YZ2020</strain>
    </source>
</reference>
<gene>
    <name evidence="1" type="ORF">L6164_036187</name>
</gene>